<feature type="non-terminal residue" evidence="2">
    <location>
        <position position="1"/>
    </location>
</feature>
<feature type="non-terminal residue" evidence="2">
    <location>
        <position position="121"/>
    </location>
</feature>
<evidence type="ECO:0000313" key="3">
    <source>
        <dbReference type="Proteomes" id="UP000789759"/>
    </source>
</evidence>
<comment type="caution">
    <text evidence="2">The sequence shown here is derived from an EMBL/GenBank/DDBJ whole genome shotgun (WGS) entry which is preliminary data.</text>
</comment>
<feature type="compositionally biased region" description="Polar residues" evidence="1">
    <location>
        <begin position="43"/>
        <end position="74"/>
    </location>
</feature>
<sequence>ELNETPESTEQSNKEPLSPANPKQQEQNVTKNDMHMALEETDPSYQQNLQLSVSAELATTNNSSDEQMQATTQEDLLPDTEMLPRDELAIYGYRTPHPSASHISKAASPPDKNEETDGFIT</sequence>
<accession>A0A9N9PM89</accession>
<evidence type="ECO:0000256" key="1">
    <source>
        <dbReference type="SAM" id="MobiDB-lite"/>
    </source>
</evidence>
<organism evidence="2 3">
    <name type="scientific">Cetraspora pellucida</name>
    <dbReference type="NCBI Taxonomy" id="1433469"/>
    <lineage>
        <taxon>Eukaryota</taxon>
        <taxon>Fungi</taxon>
        <taxon>Fungi incertae sedis</taxon>
        <taxon>Mucoromycota</taxon>
        <taxon>Glomeromycotina</taxon>
        <taxon>Glomeromycetes</taxon>
        <taxon>Diversisporales</taxon>
        <taxon>Gigasporaceae</taxon>
        <taxon>Cetraspora</taxon>
    </lineage>
</organism>
<dbReference type="Proteomes" id="UP000789759">
    <property type="component" value="Unassembled WGS sequence"/>
</dbReference>
<evidence type="ECO:0000313" key="2">
    <source>
        <dbReference type="EMBL" id="CAG8832463.1"/>
    </source>
</evidence>
<keyword evidence="3" id="KW-1185">Reference proteome</keyword>
<feature type="region of interest" description="Disordered" evidence="1">
    <location>
        <begin position="94"/>
        <end position="121"/>
    </location>
</feature>
<dbReference type="AlphaFoldDB" id="A0A9N9PM89"/>
<proteinExistence type="predicted"/>
<dbReference type="EMBL" id="CAJVQA010068437">
    <property type="protein sequence ID" value="CAG8832463.1"/>
    <property type="molecule type" value="Genomic_DNA"/>
</dbReference>
<protein>
    <submittedName>
        <fullName evidence="2">19977_t:CDS:1</fullName>
    </submittedName>
</protein>
<reference evidence="2" key="1">
    <citation type="submission" date="2021-06" db="EMBL/GenBank/DDBJ databases">
        <authorList>
            <person name="Kallberg Y."/>
            <person name="Tangrot J."/>
            <person name="Rosling A."/>
        </authorList>
    </citation>
    <scope>NUCLEOTIDE SEQUENCE</scope>
    <source>
        <strain evidence="2">FL966</strain>
    </source>
</reference>
<feature type="region of interest" description="Disordered" evidence="1">
    <location>
        <begin position="1"/>
        <end position="80"/>
    </location>
</feature>
<gene>
    <name evidence="2" type="ORF">CPELLU_LOCUS20850</name>
</gene>
<feature type="compositionally biased region" description="Polar residues" evidence="1">
    <location>
        <begin position="1"/>
        <end position="31"/>
    </location>
</feature>
<name>A0A9N9PM89_9GLOM</name>